<comment type="caution">
    <text evidence="1">The sequence shown here is derived from an EMBL/GenBank/DDBJ whole genome shotgun (WGS) entry which is preliminary data.</text>
</comment>
<proteinExistence type="predicted"/>
<dbReference type="EMBL" id="NRSJ01000028">
    <property type="protein sequence ID" value="MBK1705810.1"/>
    <property type="molecule type" value="Genomic_DNA"/>
</dbReference>
<name>A0AAJ0U5S4_9GAMM</name>
<protein>
    <submittedName>
        <fullName evidence="1">Uncharacterized protein</fullName>
    </submittedName>
</protein>
<dbReference type="AlphaFoldDB" id="A0AAJ0U5S4"/>
<keyword evidence="2" id="KW-1185">Reference proteome</keyword>
<sequence>MRVQNPISDLGGIARLIRRFGASGETQGRRVSLPDALHRQAALASCAGKLRRQAAPASCTGKLRRRAEPAY</sequence>
<organism evidence="1 2">
    <name type="scientific">Halochromatium glycolicum</name>
    <dbReference type="NCBI Taxonomy" id="85075"/>
    <lineage>
        <taxon>Bacteria</taxon>
        <taxon>Pseudomonadati</taxon>
        <taxon>Pseudomonadota</taxon>
        <taxon>Gammaproteobacteria</taxon>
        <taxon>Chromatiales</taxon>
        <taxon>Chromatiaceae</taxon>
        <taxon>Halochromatium</taxon>
    </lineage>
</organism>
<reference evidence="1" key="2">
    <citation type="journal article" date="2020" name="Microorganisms">
        <title>Osmotic Adaptation and Compatible Solute Biosynthesis of Phototrophic Bacteria as Revealed from Genome Analyses.</title>
        <authorList>
            <person name="Imhoff J.F."/>
            <person name="Rahn T."/>
            <person name="Kunzel S."/>
            <person name="Keller A."/>
            <person name="Neulinger S.C."/>
        </authorList>
    </citation>
    <scope>NUCLEOTIDE SEQUENCE</scope>
    <source>
        <strain evidence="1">DSM 11080</strain>
    </source>
</reference>
<evidence type="ECO:0000313" key="2">
    <source>
        <dbReference type="Proteomes" id="UP001296776"/>
    </source>
</evidence>
<evidence type="ECO:0000313" key="1">
    <source>
        <dbReference type="EMBL" id="MBK1705810.1"/>
    </source>
</evidence>
<gene>
    <name evidence="1" type="ORF">CKO40_14920</name>
</gene>
<dbReference type="Proteomes" id="UP001296776">
    <property type="component" value="Unassembled WGS sequence"/>
</dbReference>
<reference evidence="1" key="1">
    <citation type="submission" date="2017-08" db="EMBL/GenBank/DDBJ databases">
        <authorList>
            <person name="Imhoff J.F."/>
            <person name="Rahn T."/>
            <person name="Kuenzel S."/>
            <person name="Neulinger S.C."/>
        </authorList>
    </citation>
    <scope>NUCLEOTIDE SEQUENCE</scope>
    <source>
        <strain evidence="1">DSM 11080</strain>
    </source>
</reference>
<accession>A0AAJ0U5S4</accession>